<sequence>MAAMAVQETTPPSLPASEQEFIQSLLALRYRHRASFIQSLIQTYDEALIPLIKNLLATEPTIASIPIPRPPKKDVELNADGGNPEPEFDIVPLQFRQSNASSRYLQQTSGCTMAIMLAQKGNQSATAILLAHLNHPYQVGKKQVIQCLAICASDGDLLSAAKASAPSVRDALVDALSKKKRKNLARSILGKPQKDVHMTESQLPLSIRFRRALEQAKEYDREEVWNKYSKLLDISNQPSKNLCEEGESIKDVVLTLQETLPPLHPWDSVLPEQRSPKLASLTEKYLVTLLSHDTERTIRILQRTSWQMHANNVYSLHVPTAMHSDKQASRFWKHQDNVATLLQEYWLGLMAVGDGVLVKEGKFPRWSLLDFCRGHVVYTLVRAALALLDGDEFKTATQVQEQINIRRQHIVNILKFAISGVVNLIHRLTGCSAIKERDGSATYFRDALYELTTHLIAKATEIIHAHVKDDAQFIKRLYSVILEPLVHRSNGWLVQNYSAPLMAFPPLGHHLYQLVKDNIKPKLRKDATVISAIEKIMHVLAPRDMSVYALPNDAVEQPYSSVPAWDNNSVYQNEVASYLKRKGKNAIQLDRVWFDHLCNLAPYLTPTQRDDIVRWISAHPNFKTLVSMDGGLYTFRILETLCTNVALRHKLVFPFVFYDKKEKEVDLGEQIANWAAYIDIRIPDVRALMVKETIKPAPEDRLNWLRALLKATRLTGDVKEWIITLKWLLPKIRNETHPNLTSLAPGLYDDQGHIPRQYIHKATLEQAQELSKLYLTMDAQNTAAVTPVHAITRFIEDVASAGLAHFINDPSHPFYQLGTEIPWRRALTRHGELTALEHYDRVGRNKMLRYPEDGYFDAPTERDEETELFRRRMVAKAKDADETEGGPWGLYRIPEGGEEAYVQGMVKVLLSRWLSVKATMDPDVEGDDIRAFKAARRDIWQLLCIDLVQNLGWRWKNSPTLVSYLDEALDALTDAPTKTFGQDIVLDWDLAEMRDQYHFIELVIGIYSNRDWMINNRAKLPWLMRFKELRLKSTESEEEIRDRLGECKLKNGKQDKVRYEALMQELLNISPSAIHHWSVEEFVTKQRPEMLTDEHLSMTKGIAGVFNQVETVEPWNIFVRKPAQLSPHQCQLIKARHLAGMLDAATPFSTRVEHAHAFVTLPTTTVEDVAKVLCTPSLPSRIIEALLMYLPTLSEPPSTLQLLLAPAHIQSHLARTSIYAVENALKYVPLSQVPDFILPLFPPKEGRQQKITVQKEGVRLACASMQLLADPRIRGLVEDLIVRTDLNTDVHVVILQSLLGRLSGSEGTDERYIGITQWIWKCLIQTANSTDLKKSGVVYALMAVTPSYKARKENHVSTSALNRTVIISATLNSLAKIQIPEAMLDRYVDEILLPLCEKPTGENEGDEDMILVRNLTLQLIIQNQGWVTATNAVRFAKAWREEAIKVPGNDDKNQLWRLFAIGIAHCVGREVDGAMYSGQEGCVAWKELIGFVQDQVDMFLDKTRSRLERLMAHDRLVDLNLGSNFMLKNFDQAKATGAFKGNDLDLCGPLMNKAIESVTWAIALQREITVFKPSDGMTQTQINEEGLRILLRIADFSNRYLTDGHDVRAWVWQRLMVKSDKDSQFRRFLGRAVLEPHAELLDWVHLEDVGLSILENVNEVFSQEEVSAFIEKLATQEDQTFYRSKRPRIYNIVQNEVNRIFTDEQGKLKAVLPRLAKLLTPFATRAKAAGWTKGPDAIIFTGIIQNRLISVAAAFPHLIGPWLHSQISDCVDLCAESSLWTGRVIDLVNFGSVSACLERKPCEQPAAVRSGHGLTYIQTLIMERLLNGNSLDTLDLTAFLPPHELPLEVMCGHWYRFSGNPETDNAINQHPQTLQDVEARWNKTVADHSDFFKPLEQGMTKPLSPNLIAAYRFYAVRVIDRWPAFALVRPFVYLEFVRLVLTATPGAANILTTEMVARQLVTAFVPVKDRHGDEFMYDRAPPLALALDLAEYLLHDMRDEVASEGQREAQLIEQLTAFFLTKWMASVVETPVGKLLAEAEDTEALKKRYLALVEELCEEGSGGQSSALRLPDFLPGGTVEEACDEDENMCGEDMDEDDFDEDMGEDEYDEY</sequence>
<reference evidence="2" key="1">
    <citation type="journal article" date="2020" name="Fungal Divers.">
        <title>Resolving the Mortierellaceae phylogeny through synthesis of multi-gene phylogenetics and phylogenomics.</title>
        <authorList>
            <person name="Vandepol N."/>
            <person name="Liber J."/>
            <person name="Desiro A."/>
            <person name="Na H."/>
            <person name="Kennedy M."/>
            <person name="Barry K."/>
            <person name="Grigoriev I.V."/>
            <person name="Miller A.N."/>
            <person name="O'Donnell K."/>
            <person name="Stajich J.E."/>
            <person name="Bonito G."/>
        </authorList>
    </citation>
    <scope>NUCLEOTIDE SEQUENCE</scope>
    <source>
        <strain evidence="2">KOD948</strain>
    </source>
</reference>
<dbReference type="OrthoDB" id="3009231at2759"/>
<protein>
    <submittedName>
        <fullName evidence="2">Uncharacterized protein</fullName>
    </submittedName>
</protein>
<comment type="caution">
    <text evidence="2">The sequence shown here is derived from an EMBL/GenBank/DDBJ whole genome shotgun (WGS) entry which is preliminary data.</text>
</comment>
<evidence type="ECO:0000256" key="1">
    <source>
        <dbReference type="SAM" id="MobiDB-lite"/>
    </source>
</evidence>
<organism evidence="2 3">
    <name type="scientific">Mortierella polycephala</name>
    <dbReference type="NCBI Taxonomy" id="41804"/>
    <lineage>
        <taxon>Eukaryota</taxon>
        <taxon>Fungi</taxon>
        <taxon>Fungi incertae sedis</taxon>
        <taxon>Mucoromycota</taxon>
        <taxon>Mortierellomycotina</taxon>
        <taxon>Mortierellomycetes</taxon>
        <taxon>Mortierellales</taxon>
        <taxon>Mortierellaceae</taxon>
        <taxon>Mortierella</taxon>
    </lineage>
</organism>
<dbReference type="EMBL" id="JAAAJA010000366">
    <property type="protein sequence ID" value="KAG0255105.1"/>
    <property type="molecule type" value="Genomic_DNA"/>
</dbReference>
<dbReference type="Proteomes" id="UP000726737">
    <property type="component" value="Unassembled WGS sequence"/>
</dbReference>
<proteinExistence type="predicted"/>
<keyword evidence="3" id="KW-1185">Reference proteome</keyword>
<evidence type="ECO:0000313" key="3">
    <source>
        <dbReference type="Proteomes" id="UP000726737"/>
    </source>
</evidence>
<name>A0A9P6U135_9FUNG</name>
<gene>
    <name evidence="2" type="ORF">BG011_005322</name>
</gene>
<evidence type="ECO:0000313" key="2">
    <source>
        <dbReference type="EMBL" id="KAG0255105.1"/>
    </source>
</evidence>
<accession>A0A9P6U135</accession>
<feature type="region of interest" description="Disordered" evidence="1">
    <location>
        <begin position="2083"/>
        <end position="2111"/>
    </location>
</feature>